<evidence type="ECO:0000313" key="2">
    <source>
        <dbReference type="EMBL" id="KAF8881022.1"/>
    </source>
</evidence>
<keyword evidence="1" id="KW-0732">Signal</keyword>
<feature type="signal peptide" evidence="1">
    <location>
        <begin position="1"/>
        <end position="26"/>
    </location>
</feature>
<evidence type="ECO:0000256" key="1">
    <source>
        <dbReference type="SAM" id="SignalP"/>
    </source>
</evidence>
<protein>
    <recommendedName>
        <fullName evidence="4">Secreted protein</fullName>
    </recommendedName>
</protein>
<evidence type="ECO:0008006" key="4">
    <source>
        <dbReference type="Google" id="ProtNLM"/>
    </source>
</evidence>
<accession>A0A9P5TIA2</accession>
<dbReference type="AlphaFoldDB" id="A0A9P5TIA2"/>
<name>A0A9P5TIA2_GYMJU</name>
<keyword evidence="3" id="KW-1185">Reference proteome</keyword>
<proteinExistence type="predicted"/>
<organism evidence="2 3">
    <name type="scientific">Gymnopilus junonius</name>
    <name type="common">Spectacular rustgill mushroom</name>
    <name type="synonym">Gymnopilus spectabilis subsp. junonius</name>
    <dbReference type="NCBI Taxonomy" id="109634"/>
    <lineage>
        <taxon>Eukaryota</taxon>
        <taxon>Fungi</taxon>
        <taxon>Dikarya</taxon>
        <taxon>Basidiomycota</taxon>
        <taxon>Agaricomycotina</taxon>
        <taxon>Agaricomycetes</taxon>
        <taxon>Agaricomycetidae</taxon>
        <taxon>Agaricales</taxon>
        <taxon>Agaricineae</taxon>
        <taxon>Hymenogastraceae</taxon>
        <taxon>Gymnopilus</taxon>
    </lineage>
</organism>
<feature type="chain" id="PRO_5040485933" description="Secreted protein" evidence="1">
    <location>
        <begin position="27"/>
        <end position="113"/>
    </location>
</feature>
<sequence>MMVVTGRKGMLLLLWYPLGLLKRVIASKPRWYLGGDSLPRSVPSFFLQCGSKEIQIPSWPSQADTLVLTTYLSINLTIFFFHLDWSYQNRNAHKSPHHNFCLFRGQETQNKES</sequence>
<dbReference type="Proteomes" id="UP000724874">
    <property type="component" value="Unassembled WGS sequence"/>
</dbReference>
<gene>
    <name evidence="2" type="ORF">CPB84DRAFT_1792074</name>
</gene>
<comment type="caution">
    <text evidence="2">The sequence shown here is derived from an EMBL/GenBank/DDBJ whole genome shotgun (WGS) entry which is preliminary data.</text>
</comment>
<dbReference type="EMBL" id="JADNYJ010000135">
    <property type="protein sequence ID" value="KAF8881022.1"/>
    <property type="molecule type" value="Genomic_DNA"/>
</dbReference>
<evidence type="ECO:0000313" key="3">
    <source>
        <dbReference type="Proteomes" id="UP000724874"/>
    </source>
</evidence>
<reference evidence="2" key="1">
    <citation type="submission" date="2020-11" db="EMBL/GenBank/DDBJ databases">
        <authorList>
            <consortium name="DOE Joint Genome Institute"/>
            <person name="Ahrendt S."/>
            <person name="Riley R."/>
            <person name="Andreopoulos W."/>
            <person name="LaButti K."/>
            <person name="Pangilinan J."/>
            <person name="Ruiz-duenas F.J."/>
            <person name="Barrasa J.M."/>
            <person name="Sanchez-Garcia M."/>
            <person name="Camarero S."/>
            <person name="Miyauchi S."/>
            <person name="Serrano A."/>
            <person name="Linde D."/>
            <person name="Babiker R."/>
            <person name="Drula E."/>
            <person name="Ayuso-Fernandez I."/>
            <person name="Pacheco R."/>
            <person name="Padilla G."/>
            <person name="Ferreira P."/>
            <person name="Barriuso J."/>
            <person name="Kellner H."/>
            <person name="Castanera R."/>
            <person name="Alfaro M."/>
            <person name="Ramirez L."/>
            <person name="Pisabarro A.G."/>
            <person name="Kuo A."/>
            <person name="Tritt A."/>
            <person name="Lipzen A."/>
            <person name="He G."/>
            <person name="Yan M."/>
            <person name="Ng V."/>
            <person name="Cullen D."/>
            <person name="Martin F."/>
            <person name="Rosso M.-N."/>
            <person name="Henrissat B."/>
            <person name="Hibbett D."/>
            <person name="Martinez A.T."/>
            <person name="Grigoriev I.V."/>
        </authorList>
    </citation>
    <scope>NUCLEOTIDE SEQUENCE</scope>
    <source>
        <strain evidence="2">AH 44721</strain>
    </source>
</reference>